<dbReference type="PANTHER" id="PTHR48086:SF7">
    <property type="entry name" value="SODIUM-SOLUTE SYMPORTER-RELATED"/>
    <property type="match status" value="1"/>
</dbReference>
<feature type="transmembrane region" description="Helical" evidence="7">
    <location>
        <begin position="149"/>
        <end position="172"/>
    </location>
</feature>
<keyword evidence="3" id="KW-0813">Transport</keyword>
<dbReference type="InterPro" id="IPR001734">
    <property type="entry name" value="Na/solute_symporter"/>
</dbReference>
<evidence type="ECO:0000256" key="4">
    <source>
        <dbReference type="ARBA" id="ARBA00022692"/>
    </source>
</evidence>
<keyword evidence="4 7" id="KW-0812">Transmembrane</keyword>
<dbReference type="InterPro" id="IPR050277">
    <property type="entry name" value="Sodium:Solute_Symporter"/>
</dbReference>
<comment type="caution">
    <text evidence="8">The sequence shown here is derived from an EMBL/GenBank/DDBJ whole genome shotgun (WGS) entry which is preliminary data.</text>
</comment>
<comment type="similarity">
    <text evidence="2">Belongs to the sodium:solute symporter (SSF) (TC 2.A.21) family.</text>
</comment>
<name>A0A644XA39_9ZZZZ</name>
<accession>A0A644XA39</accession>
<gene>
    <name evidence="8" type="ORF">SDC9_59304</name>
</gene>
<sequence length="507" mass="51540">MTFATVAGIVLVLLLIIGVGLSSGKKVKDAKDFVTGGGKAGPMLVAGAIMGSLVSSQASIGTAQLAFHYGLAAWWFTLGSGIGCFVLGIGYAKSLRHSGCVTELSIISKSYGPAAGSLGSILCSIGIFISVLAQVVACSGLVSTLFKQISIPVAALISIIVMCFYVVFGGAWGAGMGGVVKLTLLYVASVSGAAYVLVASNGVTGLLTGLNTLLNGTDLGLIQKTANGIGNLTSSADMAARFQSLVARGAMKDIGSGVSLLLGVLSTQTYAQAIWSAETDKKAKNGALLSAFLIPPLGLAGISIGLFMRSHYLLQAEVDALKAAGQAVPNMPVIASTIQVFPAFVLNHLPPLFAGIVLGTLLITSVGGGAGLSLGMATILVKDIVKKVTDKFNDAKKELLVTRVTLGGILVIAAVIAALVPSSTINDLGFLSMGLRGSVVLMPMSFALWVKGPVDRKWILAAIVLAPAAVLAGKLAALPVDSLYLGIAVSALCCVMGRVFGKKEAAI</sequence>
<keyword evidence="6 7" id="KW-0472">Membrane</keyword>
<evidence type="ECO:0000256" key="6">
    <source>
        <dbReference type="ARBA" id="ARBA00023136"/>
    </source>
</evidence>
<evidence type="ECO:0000256" key="1">
    <source>
        <dbReference type="ARBA" id="ARBA00004141"/>
    </source>
</evidence>
<dbReference type="EMBL" id="VSSQ01002044">
    <property type="protein sequence ID" value="MPM12949.1"/>
    <property type="molecule type" value="Genomic_DNA"/>
</dbReference>
<evidence type="ECO:0000256" key="5">
    <source>
        <dbReference type="ARBA" id="ARBA00022989"/>
    </source>
</evidence>
<dbReference type="Gene3D" id="1.20.1730.10">
    <property type="entry name" value="Sodium/glucose cotransporter"/>
    <property type="match status" value="1"/>
</dbReference>
<keyword evidence="5 7" id="KW-1133">Transmembrane helix</keyword>
<comment type="subcellular location">
    <subcellularLocation>
        <location evidence="1">Membrane</location>
        <topology evidence="1">Multi-pass membrane protein</topology>
    </subcellularLocation>
</comment>
<feature type="transmembrane region" description="Helical" evidence="7">
    <location>
        <begin position="483"/>
        <end position="501"/>
    </location>
</feature>
<evidence type="ECO:0008006" key="9">
    <source>
        <dbReference type="Google" id="ProtNLM"/>
    </source>
</evidence>
<feature type="transmembrane region" description="Helical" evidence="7">
    <location>
        <begin position="184"/>
        <end position="207"/>
    </location>
</feature>
<dbReference type="PROSITE" id="PS50283">
    <property type="entry name" value="NA_SOLUT_SYMP_3"/>
    <property type="match status" value="1"/>
</dbReference>
<dbReference type="PANTHER" id="PTHR48086">
    <property type="entry name" value="SODIUM/PROLINE SYMPORTER-RELATED"/>
    <property type="match status" value="1"/>
</dbReference>
<dbReference type="GO" id="GO:0005886">
    <property type="term" value="C:plasma membrane"/>
    <property type="evidence" value="ECO:0007669"/>
    <property type="project" value="TreeGrafter"/>
</dbReference>
<feature type="transmembrane region" description="Helical" evidence="7">
    <location>
        <begin position="287"/>
        <end position="308"/>
    </location>
</feature>
<organism evidence="8">
    <name type="scientific">bioreactor metagenome</name>
    <dbReference type="NCBI Taxonomy" id="1076179"/>
    <lineage>
        <taxon>unclassified sequences</taxon>
        <taxon>metagenomes</taxon>
        <taxon>ecological metagenomes</taxon>
    </lineage>
</organism>
<feature type="transmembrane region" description="Helical" evidence="7">
    <location>
        <begin position="458"/>
        <end position="477"/>
    </location>
</feature>
<feature type="transmembrane region" description="Helical" evidence="7">
    <location>
        <begin position="254"/>
        <end position="275"/>
    </location>
</feature>
<feature type="transmembrane region" description="Helical" evidence="7">
    <location>
        <begin position="73"/>
        <end position="92"/>
    </location>
</feature>
<evidence type="ECO:0000256" key="7">
    <source>
        <dbReference type="SAM" id="Phobius"/>
    </source>
</evidence>
<feature type="transmembrane region" description="Helical" evidence="7">
    <location>
        <begin position="428"/>
        <end position="449"/>
    </location>
</feature>
<evidence type="ECO:0000256" key="2">
    <source>
        <dbReference type="ARBA" id="ARBA00006434"/>
    </source>
</evidence>
<protein>
    <recommendedName>
        <fullName evidence="9">Cation/acetate symporter ActP</fullName>
    </recommendedName>
</protein>
<feature type="transmembrane region" description="Helical" evidence="7">
    <location>
        <begin position="113"/>
        <end position="137"/>
    </location>
</feature>
<proteinExistence type="inferred from homology"/>
<feature type="transmembrane region" description="Helical" evidence="7">
    <location>
        <begin position="352"/>
        <end position="380"/>
    </location>
</feature>
<feature type="transmembrane region" description="Helical" evidence="7">
    <location>
        <begin position="44"/>
        <end position="67"/>
    </location>
</feature>
<feature type="transmembrane region" description="Helical" evidence="7">
    <location>
        <begin position="6"/>
        <end position="23"/>
    </location>
</feature>
<evidence type="ECO:0000313" key="8">
    <source>
        <dbReference type="EMBL" id="MPM12949.1"/>
    </source>
</evidence>
<dbReference type="GO" id="GO:0022857">
    <property type="term" value="F:transmembrane transporter activity"/>
    <property type="evidence" value="ECO:0007669"/>
    <property type="project" value="InterPro"/>
</dbReference>
<evidence type="ECO:0000256" key="3">
    <source>
        <dbReference type="ARBA" id="ARBA00022448"/>
    </source>
</evidence>
<dbReference type="Pfam" id="PF00474">
    <property type="entry name" value="SSF"/>
    <property type="match status" value="1"/>
</dbReference>
<reference evidence="8" key="1">
    <citation type="submission" date="2019-08" db="EMBL/GenBank/DDBJ databases">
        <authorList>
            <person name="Kucharzyk K."/>
            <person name="Murdoch R.W."/>
            <person name="Higgins S."/>
            <person name="Loffler F."/>
        </authorList>
    </citation>
    <scope>NUCLEOTIDE SEQUENCE</scope>
</reference>
<feature type="transmembrane region" description="Helical" evidence="7">
    <location>
        <begin position="400"/>
        <end position="422"/>
    </location>
</feature>
<dbReference type="AlphaFoldDB" id="A0A644XA39"/>
<dbReference type="InterPro" id="IPR038377">
    <property type="entry name" value="Na/Glc_symporter_sf"/>
</dbReference>